<evidence type="ECO:0008006" key="7">
    <source>
        <dbReference type="Google" id="ProtNLM"/>
    </source>
</evidence>
<dbReference type="InterPro" id="IPR040324">
    <property type="entry name" value="WDR44/Dgr2"/>
</dbReference>
<protein>
    <recommendedName>
        <fullName evidence="7">COMPASS component SWD3</fullName>
    </recommendedName>
</protein>
<feature type="repeat" description="WD" evidence="3">
    <location>
        <begin position="404"/>
        <end position="446"/>
    </location>
</feature>
<feature type="repeat" description="WD" evidence="3">
    <location>
        <begin position="364"/>
        <end position="396"/>
    </location>
</feature>
<dbReference type="InterPro" id="IPR015943">
    <property type="entry name" value="WD40/YVTN_repeat-like_dom_sf"/>
</dbReference>
<organism evidence="5">
    <name type="scientific">Salvia splendens</name>
    <name type="common">Scarlet sage</name>
    <dbReference type="NCBI Taxonomy" id="180675"/>
    <lineage>
        <taxon>Eukaryota</taxon>
        <taxon>Viridiplantae</taxon>
        <taxon>Streptophyta</taxon>
        <taxon>Embryophyta</taxon>
        <taxon>Tracheophyta</taxon>
        <taxon>Spermatophyta</taxon>
        <taxon>Magnoliopsida</taxon>
        <taxon>eudicotyledons</taxon>
        <taxon>Gunneridae</taxon>
        <taxon>Pentapetalae</taxon>
        <taxon>asterids</taxon>
        <taxon>lamiids</taxon>
        <taxon>Lamiales</taxon>
        <taxon>Lamiaceae</taxon>
        <taxon>Nepetoideae</taxon>
        <taxon>Mentheae</taxon>
        <taxon>Salviinae</taxon>
        <taxon>Salvia</taxon>
        <taxon>Salvia subgen. Calosphace</taxon>
        <taxon>core Calosphace</taxon>
    </lineage>
</organism>
<dbReference type="PROSITE" id="PS50082">
    <property type="entry name" value="WD_REPEATS_2"/>
    <property type="match status" value="4"/>
</dbReference>
<keyword evidence="6" id="KW-1185">Reference proteome</keyword>
<dbReference type="PANTHER" id="PTHR14221">
    <property type="entry name" value="WD REPEAT DOMAIN 44"/>
    <property type="match status" value="1"/>
</dbReference>
<feature type="repeat" description="WD" evidence="3">
    <location>
        <begin position="549"/>
        <end position="572"/>
    </location>
</feature>
<keyword evidence="1 3" id="KW-0853">WD repeat</keyword>
<feature type="region of interest" description="Disordered" evidence="4">
    <location>
        <begin position="633"/>
        <end position="657"/>
    </location>
</feature>
<dbReference type="InterPro" id="IPR020472">
    <property type="entry name" value="WD40_PAC1"/>
</dbReference>
<dbReference type="Proteomes" id="UP000298416">
    <property type="component" value="Unassembled WGS sequence"/>
</dbReference>
<evidence type="ECO:0000256" key="3">
    <source>
        <dbReference type="PROSITE-ProRule" id="PRU00221"/>
    </source>
</evidence>
<evidence type="ECO:0000256" key="1">
    <source>
        <dbReference type="ARBA" id="ARBA00022574"/>
    </source>
</evidence>
<name>A0A8X8W835_SALSN</name>
<dbReference type="InterPro" id="IPR001680">
    <property type="entry name" value="WD40_rpt"/>
</dbReference>
<evidence type="ECO:0000313" key="6">
    <source>
        <dbReference type="Proteomes" id="UP000298416"/>
    </source>
</evidence>
<dbReference type="PROSITE" id="PS50294">
    <property type="entry name" value="WD_REPEATS_REGION"/>
    <property type="match status" value="3"/>
</dbReference>
<feature type="compositionally biased region" description="Polar residues" evidence="4">
    <location>
        <begin position="633"/>
        <end position="642"/>
    </location>
</feature>
<reference evidence="5" key="2">
    <citation type="submission" date="2020-08" db="EMBL/GenBank/DDBJ databases">
        <title>Plant Genome Project.</title>
        <authorList>
            <person name="Zhang R.-G."/>
        </authorList>
    </citation>
    <scope>NUCLEOTIDE SEQUENCE</scope>
    <source>
        <strain evidence="5">Huo1</strain>
        <tissue evidence="5">Leaf</tissue>
    </source>
</reference>
<dbReference type="SMART" id="SM00320">
    <property type="entry name" value="WD40"/>
    <property type="match status" value="6"/>
</dbReference>
<comment type="caution">
    <text evidence="5">The sequence shown here is derived from an EMBL/GenBank/DDBJ whole genome shotgun (WGS) entry which is preliminary data.</text>
</comment>
<evidence type="ECO:0000256" key="2">
    <source>
        <dbReference type="ARBA" id="ARBA00022737"/>
    </source>
</evidence>
<dbReference type="InterPro" id="IPR036322">
    <property type="entry name" value="WD40_repeat_dom_sf"/>
</dbReference>
<evidence type="ECO:0000256" key="4">
    <source>
        <dbReference type="SAM" id="MobiDB-lite"/>
    </source>
</evidence>
<dbReference type="Gene3D" id="2.130.10.10">
    <property type="entry name" value="YVTN repeat-like/Quinoprotein amine dehydrogenase"/>
    <property type="match status" value="2"/>
</dbReference>
<dbReference type="SUPFAM" id="SSF50978">
    <property type="entry name" value="WD40 repeat-like"/>
    <property type="match status" value="1"/>
</dbReference>
<dbReference type="PANTHER" id="PTHR14221:SF57">
    <property type="entry name" value="TRANSDUCIN_WD40 REPEAT-LIKE SUPERFAMILY PROTEIN"/>
    <property type="match status" value="1"/>
</dbReference>
<sequence length="708" mass="79334">MDSFSDEGEESRFYDALEHIVQEPDVASSASSSEDREYELWTSISRSVRERRRKFIRRMLSSGDASQGRNSMDASDCGDGGVVTGDIHRAVEDDGAVLGTSGLEENFSSGISSLPRWDAGDLDIPRGVSSNDIDRNCNGGNEFRVMQNDRLEEIWASGLDHFRSSQKFEAQSTSSVQQLAKKETEFNRDTPKLIGRLRDRWVSRWRSMSCRMSVNVKDDIDDARLHCASQARAKKNSRVKVQHCRKKLKELSGLFVGQDIQAHEGLILAMKFSLDGQYLASAGEDKIVRVWQVVEDERSETIDISDVDPSCVYFSVNHLSELAPRVVEKDRFGKSMGLRKTPESACIVFPRKVFRLLEEPLHVFCGHSAEVLDFSWAKNNCLLTSSVDKTVRLWKVGVDHCLKVFHHTDYVTCIQFNPVDDDRFISGSIDGKVRMWSIKRSNVIDWTEIKDIVTAVSYSPDAQGGVIGCVTGTCHFFNISDNHFQLEREMCLAGKKKSSCKRIIGFQFLPRDPTKILVTSADAQVRIVDAELNVVEKYKGLRNAGNQISASFSPRGKHIVSASEDSRIYVWNYCGDGESPFSQPKPARSFECFSADASVAITWPGLKSESHNGRSVNSLPFFSSPGFSLSQEFPTDSNSRGSATWPEEKLPMPSPRAITSSMSKSEYRLFRTSFQSSSTSHAWGMVIVTATWDGRIRSFHNYGLPIPL</sequence>
<feature type="repeat" description="WD" evidence="3">
    <location>
        <begin position="260"/>
        <end position="301"/>
    </location>
</feature>
<dbReference type="AlphaFoldDB" id="A0A8X8W835"/>
<dbReference type="OrthoDB" id="10251741at2759"/>
<gene>
    <name evidence="5" type="ORF">SASPL_151284</name>
</gene>
<dbReference type="Pfam" id="PF00400">
    <property type="entry name" value="WD40"/>
    <property type="match status" value="4"/>
</dbReference>
<keyword evidence="2" id="KW-0677">Repeat</keyword>
<dbReference type="PRINTS" id="PR00320">
    <property type="entry name" value="GPROTEINBRPT"/>
</dbReference>
<reference evidence="5" key="1">
    <citation type="submission" date="2018-01" db="EMBL/GenBank/DDBJ databases">
        <authorList>
            <person name="Mao J.F."/>
        </authorList>
    </citation>
    <scope>NUCLEOTIDE SEQUENCE</scope>
    <source>
        <strain evidence="5">Huo1</strain>
        <tissue evidence="5">Leaf</tissue>
    </source>
</reference>
<dbReference type="EMBL" id="PNBA02000020">
    <property type="protein sequence ID" value="KAG6389810.1"/>
    <property type="molecule type" value="Genomic_DNA"/>
</dbReference>
<evidence type="ECO:0000313" key="5">
    <source>
        <dbReference type="EMBL" id="KAG6389810.1"/>
    </source>
</evidence>
<accession>A0A8X8W835</accession>
<proteinExistence type="predicted"/>